<evidence type="ECO:0000313" key="3">
    <source>
        <dbReference type="EMBL" id="ABF18225.1"/>
    </source>
</evidence>
<reference evidence="3" key="1">
    <citation type="submission" date="2006-03" db="EMBL/GenBank/DDBJ databases">
        <authorList>
            <person name="Ribeiro J.M.C."/>
            <person name="Chandra P.K."/>
            <person name="Calvo E."/>
            <person name="Pham V.M."/>
            <person name="Wikel S.K."/>
        </authorList>
    </citation>
    <scope>NUCLEOTIDE SEQUENCE</scope>
</reference>
<feature type="compositionally biased region" description="Basic and acidic residues" evidence="1">
    <location>
        <begin position="59"/>
        <end position="70"/>
    </location>
</feature>
<feature type="chain" id="PRO_5004190146" evidence="2">
    <location>
        <begin position="20"/>
        <end position="122"/>
    </location>
</feature>
<feature type="region of interest" description="Disordered" evidence="1">
    <location>
        <begin position="59"/>
        <end position="122"/>
    </location>
</feature>
<dbReference type="AlphaFoldDB" id="Q1HRA2"/>
<name>Q1HRA2_AEDAE</name>
<sequence>MKNVLVTAVSIQLLTGYLCFVIPPTGQSAVPQQYHHYVRPVVYQFSYFYNIYPQVESDKTKSLDLPEESHTVSPSVEEPQPPQAEGETPDLHSPNSFALLDAPVICPPGQAPDRKGRCKVKH</sequence>
<protein>
    <submittedName>
        <fullName evidence="3">Putative secreted protein</fullName>
    </submittedName>
</protein>
<evidence type="ECO:0000256" key="2">
    <source>
        <dbReference type="SAM" id="SignalP"/>
    </source>
</evidence>
<reference evidence="3" key="2">
    <citation type="journal article" date="2007" name="BMC Genomics">
        <title>An annotated catalogue of salivary gland transcripts in the adult female mosquito, Aedes aegypti.</title>
        <authorList>
            <person name="Ribeiro J.M."/>
            <person name="Arca B."/>
            <person name="Lombardo F."/>
            <person name="Calvo E."/>
            <person name="Phan V.M."/>
            <person name="Chandra P.K."/>
            <person name="Wikel S.K."/>
        </authorList>
    </citation>
    <scope>NUCLEOTIDE SEQUENCE</scope>
</reference>
<dbReference type="EMBL" id="DQ440192">
    <property type="protein sequence ID" value="ABF18225.1"/>
    <property type="molecule type" value="mRNA"/>
</dbReference>
<feature type="signal peptide" evidence="2">
    <location>
        <begin position="1"/>
        <end position="19"/>
    </location>
</feature>
<accession>Q1HRA2</accession>
<evidence type="ECO:0000256" key="1">
    <source>
        <dbReference type="SAM" id="MobiDB-lite"/>
    </source>
</evidence>
<organism evidence="3">
    <name type="scientific">Aedes aegypti</name>
    <name type="common">Yellowfever mosquito</name>
    <name type="synonym">Culex aegypti</name>
    <dbReference type="NCBI Taxonomy" id="7159"/>
    <lineage>
        <taxon>Eukaryota</taxon>
        <taxon>Metazoa</taxon>
        <taxon>Ecdysozoa</taxon>
        <taxon>Arthropoda</taxon>
        <taxon>Hexapoda</taxon>
        <taxon>Insecta</taxon>
        <taxon>Pterygota</taxon>
        <taxon>Neoptera</taxon>
        <taxon>Endopterygota</taxon>
        <taxon>Diptera</taxon>
        <taxon>Nematocera</taxon>
        <taxon>Culicoidea</taxon>
        <taxon>Culicidae</taxon>
        <taxon>Culicinae</taxon>
        <taxon>Aedini</taxon>
        <taxon>Aedes</taxon>
        <taxon>Stegomyia</taxon>
    </lineage>
</organism>
<keyword evidence="2" id="KW-0732">Signal</keyword>
<proteinExistence type="evidence at transcript level"/>